<feature type="transmembrane region" description="Helical" evidence="8">
    <location>
        <begin position="151"/>
        <end position="169"/>
    </location>
</feature>
<dbReference type="Gene3D" id="1.20.1720.10">
    <property type="entry name" value="Multidrug resistance protein D"/>
    <property type="match status" value="1"/>
</dbReference>
<dbReference type="InterPro" id="IPR020846">
    <property type="entry name" value="MFS_dom"/>
</dbReference>
<evidence type="ECO:0000313" key="11">
    <source>
        <dbReference type="Proteomes" id="UP000460272"/>
    </source>
</evidence>
<feature type="transmembrane region" description="Helical" evidence="8">
    <location>
        <begin position="52"/>
        <end position="71"/>
    </location>
</feature>
<feature type="transmembrane region" description="Helical" evidence="8">
    <location>
        <begin position="269"/>
        <end position="286"/>
    </location>
</feature>
<keyword evidence="4 8" id="KW-0812">Transmembrane</keyword>
<dbReference type="PROSITE" id="PS50850">
    <property type="entry name" value="MFS"/>
    <property type="match status" value="1"/>
</dbReference>
<dbReference type="PANTHER" id="PTHR42718:SF46">
    <property type="entry name" value="BLR6921 PROTEIN"/>
    <property type="match status" value="1"/>
</dbReference>
<keyword evidence="6 8" id="KW-0472">Membrane</keyword>
<evidence type="ECO:0000256" key="5">
    <source>
        <dbReference type="ARBA" id="ARBA00022989"/>
    </source>
</evidence>
<dbReference type="GO" id="GO:0022857">
    <property type="term" value="F:transmembrane transporter activity"/>
    <property type="evidence" value="ECO:0007669"/>
    <property type="project" value="InterPro"/>
</dbReference>
<dbReference type="PRINTS" id="PR01036">
    <property type="entry name" value="TCRTETB"/>
</dbReference>
<evidence type="ECO:0000259" key="9">
    <source>
        <dbReference type="PROSITE" id="PS50850"/>
    </source>
</evidence>
<evidence type="ECO:0000256" key="4">
    <source>
        <dbReference type="ARBA" id="ARBA00022692"/>
    </source>
</evidence>
<feature type="transmembrane region" description="Helical" evidence="8">
    <location>
        <begin position="307"/>
        <end position="330"/>
    </location>
</feature>
<comment type="caution">
    <text evidence="10">The sequence shown here is derived from an EMBL/GenBank/DDBJ whole genome shotgun (WGS) entry which is preliminary data.</text>
</comment>
<comment type="subcellular location">
    <subcellularLocation>
        <location evidence="1">Cell membrane</location>
        <topology evidence="1">Multi-pass membrane protein</topology>
    </subcellularLocation>
</comment>
<dbReference type="OrthoDB" id="7375466at2"/>
<evidence type="ECO:0000256" key="1">
    <source>
        <dbReference type="ARBA" id="ARBA00004651"/>
    </source>
</evidence>
<keyword evidence="11" id="KW-1185">Reference proteome</keyword>
<feature type="transmembrane region" description="Helical" evidence="8">
    <location>
        <begin position="239"/>
        <end position="257"/>
    </location>
</feature>
<evidence type="ECO:0000256" key="7">
    <source>
        <dbReference type="SAM" id="MobiDB-lite"/>
    </source>
</evidence>
<dbReference type="AlphaFoldDB" id="A0A6P2C317"/>
<feature type="domain" description="Major facilitator superfamily (MFS) profile" evidence="9">
    <location>
        <begin position="53"/>
        <end position="498"/>
    </location>
</feature>
<feature type="transmembrane region" description="Helical" evidence="8">
    <location>
        <begin position="176"/>
        <end position="195"/>
    </location>
</feature>
<feature type="compositionally biased region" description="Low complexity" evidence="7">
    <location>
        <begin position="1"/>
        <end position="13"/>
    </location>
</feature>
<sequence length="518" mass="53070">MSVLVTSVPTPVTAESHRRASARPGVCIPDGRSLQGGNVRTEGKRLTPGQGWVLAVTSVASFMVSLDTQVVATALPVIRVQLHASLAALEWTVNAYTLTFAVLLLPGAALGERLGQRRMLAVGMGLFTAASAACALAPNAGALIAARAVQGAGGALVLPLAFALLSAGFHPQRRAWAIGIFTSVTGLAVATGPVVGGAVAQGIAWPWIFWLNVPIGVILVPLVLTRLSATTRAHARLDPLGLVLATGAALGIVWALIRATSLGWSSPEIVVTLTAGAALTGVFIAWELRAAHPMMPLRLFRIRAYSAGNAACLCVFAVLFGLVFFMAQFLQTGLGYGPFGTGLRLLPGWGTLVVIAPFAGTLIRRFGERLLITGGLTAFAGALIWIALIARPGLPYADMVVPLILAGSGISVAIPPTQSVVMTAVSPADIGKASGTFNMLRQLGGVFGVAICAAIFAAYGSYASPATFTDGFGPAMGACACLALAGAIVGLAIPPRRQPVGVPSESSATRTLDTTSAQ</sequence>
<feature type="transmembrane region" description="Helical" evidence="8">
    <location>
        <begin position="443"/>
        <end position="462"/>
    </location>
</feature>
<dbReference type="GO" id="GO:0005886">
    <property type="term" value="C:plasma membrane"/>
    <property type="evidence" value="ECO:0007669"/>
    <property type="project" value="UniProtKB-SubCell"/>
</dbReference>
<dbReference type="InterPro" id="IPR036259">
    <property type="entry name" value="MFS_trans_sf"/>
</dbReference>
<gene>
    <name evidence="10" type="ORF">EAS64_10270</name>
</gene>
<name>A0A6P2C317_9ACTN</name>
<feature type="transmembrane region" description="Helical" evidence="8">
    <location>
        <begin position="207"/>
        <end position="227"/>
    </location>
</feature>
<organism evidence="10 11">
    <name type="scientific">Trebonia kvetii</name>
    <dbReference type="NCBI Taxonomy" id="2480626"/>
    <lineage>
        <taxon>Bacteria</taxon>
        <taxon>Bacillati</taxon>
        <taxon>Actinomycetota</taxon>
        <taxon>Actinomycetes</taxon>
        <taxon>Streptosporangiales</taxon>
        <taxon>Treboniaceae</taxon>
        <taxon>Trebonia</taxon>
    </lineage>
</organism>
<feature type="transmembrane region" description="Helical" evidence="8">
    <location>
        <begin position="122"/>
        <end position="145"/>
    </location>
</feature>
<reference evidence="10 11" key="1">
    <citation type="submission" date="2018-11" db="EMBL/GenBank/DDBJ databases">
        <title>Trebonia kvetii gen.nov., sp.nov., a novel acidophilic actinobacterium, and proposal of the new actinobacterial family Treboniaceae fam. nov.</title>
        <authorList>
            <person name="Rapoport D."/>
            <person name="Sagova-Mareckova M."/>
            <person name="Sedlacek I."/>
            <person name="Provaznik J."/>
            <person name="Kralova S."/>
            <person name="Pavlinic D."/>
            <person name="Benes V."/>
            <person name="Kopecky J."/>
        </authorList>
    </citation>
    <scope>NUCLEOTIDE SEQUENCE [LARGE SCALE GENOMIC DNA]</scope>
    <source>
        <strain evidence="10 11">15Tr583</strain>
    </source>
</reference>
<feature type="transmembrane region" description="Helical" evidence="8">
    <location>
        <begin position="370"/>
        <end position="390"/>
    </location>
</feature>
<dbReference type="PANTHER" id="PTHR42718">
    <property type="entry name" value="MAJOR FACILITATOR SUPERFAMILY MULTIDRUG TRANSPORTER MFSC"/>
    <property type="match status" value="1"/>
</dbReference>
<dbReference type="EMBL" id="RPFW01000002">
    <property type="protein sequence ID" value="TVZ05789.1"/>
    <property type="molecule type" value="Genomic_DNA"/>
</dbReference>
<dbReference type="Pfam" id="PF07690">
    <property type="entry name" value="MFS_1"/>
    <property type="match status" value="1"/>
</dbReference>
<keyword evidence="3" id="KW-1003">Cell membrane</keyword>
<dbReference type="InterPro" id="IPR011701">
    <property type="entry name" value="MFS"/>
</dbReference>
<evidence type="ECO:0000313" key="10">
    <source>
        <dbReference type="EMBL" id="TVZ05789.1"/>
    </source>
</evidence>
<protein>
    <submittedName>
        <fullName evidence="10">DHA2 family efflux MFS transporter permease subunit</fullName>
    </submittedName>
</protein>
<evidence type="ECO:0000256" key="8">
    <source>
        <dbReference type="SAM" id="Phobius"/>
    </source>
</evidence>
<evidence type="ECO:0000256" key="3">
    <source>
        <dbReference type="ARBA" id="ARBA00022475"/>
    </source>
</evidence>
<dbReference type="SUPFAM" id="SSF103473">
    <property type="entry name" value="MFS general substrate transporter"/>
    <property type="match status" value="1"/>
</dbReference>
<feature type="region of interest" description="Disordered" evidence="7">
    <location>
        <begin position="1"/>
        <end position="21"/>
    </location>
</feature>
<dbReference type="CDD" id="cd17321">
    <property type="entry name" value="MFS_MMR_MDR_like"/>
    <property type="match status" value="1"/>
</dbReference>
<dbReference type="Gene3D" id="1.20.1250.20">
    <property type="entry name" value="MFS general substrate transporter like domains"/>
    <property type="match status" value="1"/>
</dbReference>
<accession>A0A6P2C317</accession>
<dbReference type="InterPro" id="IPR004638">
    <property type="entry name" value="EmrB-like"/>
</dbReference>
<dbReference type="Proteomes" id="UP000460272">
    <property type="component" value="Unassembled WGS sequence"/>
</dbReference>
<dbReference type="NCBIfam" id="TIGR00711">
    <property type="entry name" value="efflux_EmrB"/>
    <property type="match status" value="1"/>
</dbReference>
<evidence type="ECO:0000256" key="2">
    <source>
        <dbReference type="ARBA" id="ARBA00022448"/>
    </source>
</evidence>
<feature type="transmembrane region" description="Helical" evidence="8">
    <location>
        <begin position="474"/>
        <end position="493"/>
    </location>
</feature>
<proteinExistence type="predicted"/>
<feature type="compositionally biased region" description="Polar residues" evidence="7">
    <location>
        <begin position="504"/>
        <end position="518"/>
    </location>
</feature>
<feature type="transmembrane region" description="Helical" evidence="8">
    <location>
        <begin position="342"/>
        <end position="363"/>
    </location>
</feature>
<evidence type="ECO:0000256" key="6">
    <source>
        <dbReference type="ARBA" id="ARBA00023136"/>
    </source>
</evidence>
<keyword evidence="5 8" id="KW-1133">Transmembrane helix</keyword>
<keyword evidence="2" id="KW-0813">Transport</keyword>
<feature type="transmembrane region" description="Helical" evidence="8">
    <location>
        <begin position="396"/>
        <end position="414"/>
    </location>
</feature>
<feature type="region of interest" description="Disordered" evidence="7">
    <location>
        <begin position="499"/>
        <end position="518"/>
    </location>
</feature>
<feature type="transmembrane region" description="Helical" evidence="8">
    <location>
        <begin position="91"/>
        <end position="110"/>
    </location>
</feature>